<feature type="transmembrane region" description="Helical" evidence="5">
    <location>
        <begin position="553"/>
        <end position="572"/>
    </location>
</feature>
<feature type="domain" description="DUF4005" evidence="6">
    <location>
        <begin position="361"/>
        <end position="433"/>
    </location>
</feature>
<keyword evidence="5" id="KW-0812">Transmembrane</keyword>
<comment type="similarity">
    <text evidence="2">Belongs to the IQD family.</text>
</comment>
<dbReference type="InterPro" id="IPR000048">
    <property type="entry name" value="IQ_motif_EF-hand-BS"/>
</dbReference>
<dbReference type="InterPro" id="IPR025064">
    <property type="entry name" value="DUF4005"/>
</dbReference>
<keyword evidence="1" id="KW-0112">Calmodulin-binding</keyword>
<dbReference type="AlphaFoldDB" id="A0A835UGI1"/>
<dbReference type="PROSITE" id="PS50096">
    <property type="entry name" value="IQ"/>
    <property type="match status" value="2"/>
</dbReference>
<reference evidence="7 8" key="1">
    <citation type="journal article" date="2020" name="Nat. Food">
        <title>A phased Vanilla planifolia genome enables genetic improvement of flavour and production.</title>
        <authorList>
            <person name="Hasing T."/>
            <person name="Tang H."/>
            <person name="Brym M."/>
            <person name="Khazi F."/>
            <person name="Huang T."/>
            <person name="Chambers A.H."/>
        </authorList>
    </citation>
    <scope>NUCLEOTIDE SEQUENCE [LARGE SCALE GENOMIC DNA]</scope>
    <source>
        <tissue evidence="7">Leaf</tissue>
    </source>
</reference>
<dbReference type="OrthoDB" id="776767at2759"/>
<feature type="compositionally biased region" description="Low complexity" evidence="4">
    <location>
        <begin position="399"/>
        <end position="408"/>
    </location>
</feature>
<evidence type="ECO:0000256" key="2">
    <source>
        <dbReference type="ARBA" id="ARBA00024341"/>
    </source>
</evidence>
<comment type="caution">
    <text evidence="7">The sequence shown here is derived from an EMBL/GenBank/DDBJ whole genome shotgun (WGS) entry which is preliminary data.</text>
</comment>
<sequence>MFAFPFEQSIRASVGPPTSPLQLFLMAEFKYELFNTLQQAHPRLAHHLPSSASCLTSMGKKDGSSWFAAVKRAFRSPSKDPETDREHKKRGMKGWMFRKTLCIEQPPRTLRSVVASSPSRTPVSVEQRRQAIAVAMATAATAQAAAAAAKPAAEVVRLTSSRANYHVREHAAIIIQAGFRRYLARRAFRALKGLVKLQALVRGYNVGKQASMTLRCMQALVRAQERMREQRLQLAQEAAAHGEAGRTTKGSGLTEGWEVRRHAAEDIRAMLQQHSRKEAVMKREKALSHAFAQQIWRNRGLEFEEGEVGTTRTRLWHDRWVDSRDSWEDNSEIQRRQRGRASTGQRESIKTLEIDTSNNVRTGNRPSPSTPSPSSARSSQVRSVPSYMEATESARARARSQSAPRQRPMTPESEKGSSARKRLSFPAGGENSPRFKSMAENRANGSSLCTPGFGDESFSPASPSSASLQVAPLNLQFALPKRSRLEKCFVFRERKIGRRESMKTEVANAGESLLFRVLGGRRDIIRGTVTSLHGRAVHRERERDHIMFQLSPFLSFCFKSMPILAFVFSFLLL</sequence>
<feature type="region of interest" description="Disordered" evidence="4">
    <location>
        <begin position="326"/>
        <end position="461"/>
    </location>
</feature>
<dbReference type="SMART" id="SM00015">
    <property type="entry name" value="IQ"/>
    <property type="match status" value="1"/>
</dbReference>
<evidence type="ECO:0000256" key="3">
    <source>
        <dbReference type="ARBA" id="ARBA00024378"/>
    </source>
</evidence>
<dbReference type="Pfam" id="PF00612">
    <property type="entry name" value="IQ"/>
    <property type="match status" value="1"/>
</dbReference>
<protein>
    <recommendedName>
        <fullName evidence="6">DUF4005 domain-containing protein</fullName>
    </recommendedName>
</protein>
<evidence type="ECO:0000259" key="6">
    <source>
        <dbReference type="Pfam" id="PF13178"/>
    </source>
</evidence>
<keyword evidence="5" id="KW-1133">Transmembrane helix</keyword>
<dbReference type="PANTHER" id="PTHR32295">
    <property type="entry name" value="IQ-DOMAIN 5-RELATED"/>
    <property type="match status" value="1"/>
</dbReference>
<feature type="compositionally biased region" description="Low complexity" evidence="4">
    <location>
        <begin position="372"/>
        <end position="386"/>
    </location>
</feature>
<evidence type="ECO:0000256" key="1">
    <source>
        <dbReference type="ARBA" id="ARBA00022860"/>
    </source>
</evidence>
<evidence type="ECO:0000256" key="5">
    <source>
        <dbReference type="SAM" id="Phobius"/>
    </source>
</evidence>
<dbReference type="PANTHER" id="PTHR32295:SF6">
    <property type="entry name" value="PROTEIN IQ-DOMAIN 18"/>
    <property type="match status" value="1"/>
</dbReference>
<feature type="compositionally biased region" description="Polar residues" evidence="4">
    <location>
        <begin position="354"/>
        <end position="364"/>
    </location>
</feature>
<dbReference type="GO" id="GO:0005516">
    <property type="term" value="F:calmodulin binding"/>
    <property type="evidence" value="ECO:0007669"/>
    <property type="project" value="UniProtKB-KW"/>
</dbReference>
<evidence type="ECO:0000313" key="8">
    <source>
        <dbReference type="Proteomes" id="UP000639772"/>
    </source>
</evidence>
<organism evidence="7 8">
    <name type="scientific">Vanilla planifolia</name>
    <name type="common">Vanilla</name>
    <dbReference type="NCBI Taxonomy" id="51239"/>
    <lineage>
        <taxon>Eukaryota</taxon>
        <taxon>Viridiplantae</taxon>
        <taxon>Streptophyta</taxon>
        <taxon>Embryophyta</taxon>
        <taxon>Tracheophyta</taxon>
        <taxon>Spermatophyta</taxon>
        <taxon>Magnoliopsida</taxon>
        <taxon>Liliopsida</taxon>
        <taxon>Asparagales</taxon>
        <taxon>Orchidaceae</taxon>
        <taxon>Vanilloideae</taxon>
        <taxon>Vanilleae</taxon>
        <taxon>Vanilla</taxon>
    </lineage>
</organism>
<dbReference type="Gene3D" id="1.20.5.190">
    <property type="match status" value="1"/>
</dbReference>
<keyword evidence="5" id="KW-0472">Membrane</keyword>
<dbReference type="Pfam" id="PF13178">
    <property type="entry name" value="DUF4005"/>
    <property type="match status" value="1"/>
</dbReference>
<evidence type="ECO:0000313" key="7">
    <source>
        <dbReference type="EMBL" id="KAG0462234.1"/>
    </source>
</evidence>
<comment type="subunit">
    <text evidence="3">Binds to multiple calmodulin (CaM) in the presence of Ca(2+) and CaM-like proteins.</text>
</comment>
<gene>
    <name evidence="7" type="ORF">HPP92_020710</name>
</gene>
<evidence type="ECO:0000256" key="4">
    <source>
        <dbReference type="SAM" id="MobiDB-lite"/>
    </source>
</evidence>
<dbReference type="Proteomes" id="UP000639772">
    <property type="component" value="Chromosome 11"/>
</dbReference>
<proteinExistence type="inferred from homology"/>
<name>A0A835UGI1_VANPL</name>
<feature type="compositionally biased region" description="Basic and acidic residues" evidence="4">
    <location>
        <begin position="326"/>
        <end position="335"/>
    </location>
</feature>
<dbReference type="EMBL" id="JADCNM010000011">
    <property type="protein sequence ID" value="KAG0462234.1"/>
    <property type="molecule type" value="Genomic_DNA"/>
</dbReference>
<accession>A0A835UGI1</accession>